<proteinExistence type="predicted"/>
<sequence>MQVSSSGQPQASEASLHVSDSWINTLAPWTQAGTATVLPQGSAFDGYGLAANGIDTMTHGGWTR</sequence>
<protein>
    <submittedName>
        <fullName evidence="1">Uncharacterized protein</fullName>
    </submittedName>
</protein>
<keyword evidence="2" id="KW-1185">Reference proteome</keyword>
<evidence type="ECO:0000313" key="1">
    <source>
        <dbReference type="EMBL" id="GLS20695.1"/>
    </source>
</evidence>
<reference evidence="2" key="1">
    <citation type="journal article" date="2019" name="Int. J. Syst. Evol. Microbiol.">
        <title>The Global Catalogue of Microorganisms (GCM) 10K type strain sequencing project: providing services to taxonomists for standard genome sequencing and annotation.</title>
        <authorList>
            <consortium name="The Broad Institute Genomics Platform"/>
            <consortium name="The Broad Institute Genome Sequencing Center for Infectious Disease"/>
            <person name="Wu L."/>
            <person name="Ma J."/>
        </authorList>
    </citation>
    <scope>NUCLEOTIDE SEQUENCE [LARGE SCALE GENOMIC DNA]</scope>
    <source>
        <strain evidence="2">NBRC 101365</strain>
    </source>
</reference>
<dbReference type="EMBL" id="BSPC01000032">
    <property type="protein sequence ID" value="GLS20695.1"/>
    <property type="molecule type" value="Genomic_DNA"/>
</dbReference>
<evidence type="ECO:0000313" key="2">
    <source>
        <dbReference type="Proteomes" id="UP001156882"/>
    </source>
</evidence>
<accession>A0ABQ6CP55</accession>
<dbReference type="Proteomes" id="UP001156882">
    <property type="component" value="Unassembled WGS sequence"/>
</dbReference>
<gene>
    <name evidence="1" type="ORF">GCM10007874_37120</name>
</gene>
<comment type="caution">
    <text evidence="1">The sequence shown here is derived from an EMBL/GenBank/DDBJ whole genome shotgun (WGS) entry which is preliminary data.</text>
</comment>
<organism evidence="1 2">
    <name type="scientific">Labrys miyagiensis</name>
    <dbReference type="NCBI Taxonomy" id="346912"/>
    <lineage>
        <taxon>Bacteria</taxon>
        <taxon>Pseudomonadati</taxon>
        <taxon>Pseudomonadota</taxon>
        <taxon>Alphaproteobacteria</taxon>
        <taxon>Hyphomicrobiales</taxon>
        <taxon>Xanthobacteraceae</taxon>
        <taxon>Labrys</taxon>
    </lineage>
</organism>
<name>A0ABQ6CP55_9HYPH</name>